<feature type="coiled-coil region" evidence="1">
    <location>
        <begin position="108"/>
        <end position="139"/>
    </location>
</feature>
<dbReference type="AlphaFoldDB" id="A0A8S1RUC4"/>
<keyword evidence="1" id="KW-0175">Coiled coil</keyword>
<dbReference type="OrthoDB" id="307513at2759"/>
<evidence type="ECO:0000313" key="2">
    <source>
        <dbReference type="EMBL" id="CAD8131638.1"/>
    </source>
</evidence>
<evidence type="ECO:0000256" key="1">
    <source>
        <dbReference type="SAM" id="Coils"/>
    </source>
</evidence>
<comment type="caution">
    <text evidence="2">The sequence shown here is derived from an EMBL/GenBank/DDBJ whole genome shotgun (WGS) entry which is preliminary data.</text>
</comment>
<proteinExistence type="predicted"/>
<protein>
    <submittedName>
        <fullName evidence="2">Uncharacterized protein</fullName>
    </submittedName>
</protein>
<name>A0A8S1RUC4_9CILI</name>
<reference evidence="2" key="1">
    <citation type="submission" date="2021-01" db="EMBL/GenBank/DDBJ databases">
        <authorList>
            <consortium name="Genoscope - CEA"/>
            <person name="William W."/>
        </authorList>
    </citation>
    <scope>NUCLEOTIDE SEQUENCE</scope>
</reference>
<evidence type="ECO:0000313" key="3">
    <source>
        <dbReference type="Proteomes" id="UP000689195"/>
    </source>
</evidence>
<sequence>MNTLTKFHDDDEITNHKIKALELNASQFQAQMKPLFNENTKLKQHVISLNFYMEERKLQLANLISDTGPNGEDRVLIKAVADFKQICDLLEEEIIRLNHIIIDNNNTKVEFQLNIKQLKEKLQQETERYFIEKQQLIDQNRQLAEKSQIIKIDL</sequence>
<dbReference type="Proteomes" id="UP000689195">
    <property type="component" value="Unassembled WGS sequence"/>
</dbReference>
<dbReference type="EMBL" id="CAJJDO010000001">
    <property type="protein sequence ID" value="CAD8131638.1"/>
    <property type="molecule type" value="Genomic_DNA"/>
</dbReference>
<gene>
    <name evidence="2" type="ORF">PPENT_87.1.T0010211</name>
</gene>
<keyword evidence="3" id="KW-1185">Reference proteome</keyword>
<organism evidence="2 3">
    <name type="scientific">Paramecium pentaurelia</name>
    <dbReference type="NCBI Taxonomy" id="43138"/>
    <lineage>
        <taxon>Eukaryota</taxon>
        <taxon>Sar</taxon>
        <taxon>Alveolata</taxon>
        <taxon>Ciliophora</taxon>
        <taxon>Intramacronucleata</taxon>
        <taxon>Oligohymenophorea</taxon>
        <taxon>Peniculida</taxon>
        <taxon>Parameciidae</taxon>
        <taxon>Paramecium</taxon>
    </lineage>
</organism>
<accession>A0A8S1RUC4</accession>